<comment type="caution">
    <text evidence="2">The sequence shown here is derived from an EMBL/GenBank/DDBJ whole genome shotgun (WGS) entry which is preliminary data.</text>
</comment>
<accession>A0ABS1E591</accession>
<gene>
    <name evidence="2" type="ORF">CKO13_02900</name>
</gene>
<dbReference type="RefSeq" id="WP_200256630.1">
    <property type="nucleotide sequence ID" value="NZ_NRSH01000018.1"/>
</dbReference>
<dbReference type="Proteomes" id="UP000738126">
    <property type="component" value="Unassembled WGS sequence"/>
</dbReference>
<evidence type="ECO:0000313" key="2">
    <source>
        <dbReference type="EMBL" id="MBK1725984.1"/>
    </source>
</evidence>
<keyword evidence="1" id="KW-1133">Transmembrane helix</keyword>
<keyword evidence="3" id="KW-1185">Reference proteome</keyword>
<feature type="transmembrane region" description="Helical" evidence="1">
    <location>
        <begin position="43"/>
        <end position="67"/>
    </location>
</feature>
<keyword evidence="1" id="KW-0472">Membrane</keyword>
<sequence>MIELITASLLSAATLVAGAAWLALHRRSPELAGSPREWAKATLVAGGLSTVMAAIGGSSSALLGMWLG</sequence>
<reference evidence="2 3" key="1">
    <citation type="journal article" date="2020" name="Microorganisms">
        <title>Osmotic Adaptation and Compatible Solute Biosynthesis of Phototrophic Bacteria as Revealed from Genome Analyses.</title>
        <authorList>
            <person name="Imhoff J.F."/>
            <person name="Rahn T."/>
            <person name="Kunzel S."/>
            <person name="Keller A."/>
            <person name="Neulinger S.C."/>
        </authorList>
    </citation>
    <scope>NUCLEOTIDE SEQUENCE [LARGE SCALE GENOMIC DNA]</scope>
    <source>
        <strain evidence="2 3">DSM 15116</strain>
    </source>
</reference>
<dbReference type="EMBL" id="NRSH01000018">
    <property type="protein sequence ID" value="MBK1725984.1"/>
    <property type="molecule type" value="Genomic_DNA"/>
</dbReference>
<evidence type="ECO:0000256" key="1">
    <source>
        <dbReference type="SAM" id="Phobius"/>
    </source>
</evidence>
<proteinExistence type="predicted"/>
<organism evidence="2 3">
    <name type="scientific">Halorhodospira neutriphila</name>
    <dbReference type="NCBI Taxonomy" id="168379"/>
    <lineage>
        <taxon>Bacteria</taxon>
        <taxon>Pseudomonadati</taxon>
        <taxon>Pseudomonadota</taxon>
        <taxon>Gammaproteobacteria</taxon>
        <taxon>Chromatiales</taxon>
        <taxon>Ectothiorhodospiraceae</taxon>
        <taxon>Halorhodospira</taxon>
    </lineage>
</organism>
<name>A0ABS1E591_9GAMM</name>
<evidence type="ECO:0000313" key="3">
    <source>
        <dbReference type="Proteomes" id="UP000738126"/>
    </source>
</evidence>
<protein>
    <submittedName>
        <fullName evidence="2">Uncharacterized protein</fullName>
    </submittedName>
</protein>
<keyword evidence="1" id="KW-0812">Transmembrane</keyword>